<dbReference type="AlphaFoldDB" id="A0A4C1Z9U9"/>
<organism evidence="1 2">
    <name type="scientific">Eumeta variegata</name>
    <name type="common">Bagworm moth</name>
    <name type="synonym">Eumeta japonica</name>
    <dbReference type="NCBI Taxonomy" id="151549"/>
    <lineage>
        <taxon>Eukaryota</taxon>
        <taxon>Metazoa</taxon>
        <taxon>Ecdysozoa</taxon>
        <taxon>Arthropoda</taxon>
        <taxon>Hexapoda</taxon>
        <taxon>Insecta</taxon>
        <taxon>Pterygota</taxon>
        <taxon>Neoptera</taxon>
        <taxon>Endopterygota</taxon>
        <taxon>Lepidoptera</taxon>
        <taxon>Glossata</taxon>
        <taxon>Ditrysia</taxon>
        <taxon>Tineoidea</taxon>
        <taxon>Psychidae</taxon>
        <taxon>Oiketicinae</taxon>
        <taxon>Eumeta</taxon>
    </lineage>
</organism>
<name>A0A4C1Z9U9_EUMVA</name>
<dbReference type="Proteomes" id="UP000299102">
    <property type="component" value="Unassembled WGS sequence"/>
</dbReference>
<gene>
    <name evidence="1" type="ORF">EVAR_100747_1</name>
</gene>
<reference evidence="1 2" key="1">
    <citation type="journal article" date="2019" name="Commun. Biol.">
        <title>The bagworm genome reveals a unique fibroin gene that provides high tensile strength.</title>
        <authorList>
            <person name="Kono N."/>
            <person name="Nakamura H."/>
            <person name="Ohtoshi R."/>
            <person name="Tomita M."/>
            <person name="Numata K."/>
            <person name="Arakawa K."/>
        </authorList>
    </citation>
    <scope>NUCLEOTIDE SEQUENCE [LARGE SCALE GENOMIC DNA]</scope>
</reference>
<evidence type="ECO:0000313" key="1">
    <source>
        <dbReference type="EMBL" id="GBP84480.1"/>
    </source>
</evidence>
<accession>A0A4C1Z9U9</accession>
<proteinExistence type="predicted"/>
<keyword evidence="2" id="KW-1185">Reference proteome</keyword>
<protein>
    <submittedName>
        <fullName evidence="1">Uncharacterized protein</fullName>
    </submittedName>
</protein>
<dbReference type="EMBL" id="BGZK01001681">
    <property type="protein sequence ID" value="GBP84480.1"/>
    <property type="molecule type" value="Genomic_DNA"/>
</dbReference>
<comment type="caution">
    <text evidence="1">The sequence shown here is derived from an EMBL/GenBank/DDBJ whole genome shotgun (WGS) entry which is preliminary data.</text>
</comment>
<evidence type="ECO:0000313" key="2">
    <source>
        <dbReference type="Proteomes" id="UP000299102"/>
    </source>
</evidence>
<sequence length="127" mass="14464">MRPLHYPRFALGYRTIARCAGVKAPVATTFKLERSTGKKNRAERKINTIGRGNGCSRSGPVARRSRRRLLIFSPSEIEECELQCLIEIKYALNNPFEVKDDIVQFDRWPSDTGSYKSKPFCEPTIAL</sequence>